<organism evidence="1 2">
    <name type="scientific">Necator americanus</name>
    <name type="common">Human hookworm</name>
    <dbReference type="NCBI Taxonomy" id="51031"/>
    <lineage>
        <taxon>Eukaryota</taxon>
        <taxon>Metazoa</taxon>
        <taxon>Ecdysozoa</taxon>
        <taxon>Nematoda</taxon>
        <taxon>Chromadorea</taxon>
        <taxon>Rhabditida</taxon>
        <taxon>Rhabditina</taxon>
        <taxon>Rhabditomorpha</taxon>
        <taxon>Strongyloidea</taxon>
        <taxon>Ancylostomatidae</taxon>
        <taxon>Bunostominae</taxon>
        <taxon>Necator</taxon>
    </lineage>
</organism>
<evidence type="ECO:0000313" key="1">
    <source>
        <dbReference type="EMBL" id="KAK6761041.1"/>
    </source>
</evidence>
<keyword evidence="2" id="KW-1185">Reference proteome</keyword>
<evidence type="ECO:0000313" key="2">
    <source>
        <dbReference type="Proteomes" id="UP001303046"/>
    </source>
</evidence>
<sequence length="179" mass="20918">MHPTDSATRGIDKDDMTDHMWWKGPKFILDPIERWPKTCRLFKIPDDVENDSCALPVSSARRTHIMELLDWKRHNEMNSVITTVAYVLRFVKRLMGKKESRLQSRVLENIPELCHMTTDSYITAKERQMALQVVVRNHQAVHLAEDSQKALKQLKLQKDDSGIFRCRGRMDKSILPYQA</sequence>
<name>A0ABR1EGK2_NECAM</name>
<proteinExistence type="predicted"/>
<gene>
    <name evidence="1" type="primary">Necator_chrX.g22362</name>
    <name evidence="1" type="ORF">RB195_022200</name>
</gene>
<accession>A0ABR1EGK2</accession>
<comment type="caution">
    <text evidence="1">The sequence shown here is derived from an EMBL/GenBank/DDBJ whole genome shotgun (WGS) entry which is preliminary data.</text>
</comment>
<dbReference type="PANTHER" id="PTHR47331">
    <property type="entry name" value="PHD-TYPE DOMAIN-CONTAINING PROTEIN"/>
    <property type="match status" value="1"/>
</dbReference>
<dbReference type="Proteomes" id="UP001303046">
    <property type="component" value="Unassembled WGS sequence"/>
</dbReference>
<protein>
    <submittedName>
        <fullName evidence="1">Uncharacterized protein</fullName>
    </submittedName>
</protein>
<reference evidence="1 2" key="1">
    <citation type="submission" date="2023-08" db="EMBL/GenBank/DDBJ databases">
        <title>A Necator americanus chromosomal reference genome.</title>
        <authorList>
            <person name="Ilik V."/>
            <person name="Petrzelkova K.J."/>
            <person name="Pardy F."/>
            <person name="Fuh T."/>
            <person name="Niatou-Singa F.S."/>
            <person name="Gouil Q."/>
            <person name="Baker L."/>
            <person name="Ritchie M.E."/>
            <person name="Jex A.R."/>
            <person name="Gazzola D."/>
            <person name="Li H."/>
            <person name="Toshio Fujiwara R."/>
            <person name="Zhan B."/>
            <person name="Aroian R.V."/>
            <person name="Pafco B."/>
            <person name="Schwarz E.M."/>
        </authorList>
    </citation>
    <scope>NUCLEOTIDE SEQUENCE [LARGE SCALE GENOMIC DNA]</scope>
    <source>
        <strain evidence="1 2">Aroian</strain>
        <tissue evidence="1">Whole animal</tissue>
    </source>
</reference>
<dbReference type="EMBL" id="JAVFWL010000006">
    <property type="protein sequence ID" value="KAK6761041.1"/>
    <property type="molecule type" value="Genomic_DNA"/>
</dbReference>